<name>A0A916JDX7_9BACT</name>
<evidence type="ECO:0000256" key="1">
    <source>
        <dbReference type="ARBA" id="ARBA00001526"/>
    </source>
</evidence>
<dbReference type="NCBIfam" id="NF012099">
    <property type="entry name" value="SubclassA2"/>
    <property type="match status" value="1"/>
</dbReference>
<gene>
    <name evidence="5" type="primary">per1_2</name>
    <name evidence="5" type="ORF">DYBT9275_03407</name>
</gene>
<dbReference type="GO" id="GO:0046677">
    <property type="term" value="P:response to antibiotic"/>
    <property type="evidence" value="ECO:0007669"/>
    <property type="project" value="InterPro"/>
</dbReference>
<dbReference type="InterPro" id="IPR000871">
    <property type="entry name" value="Beta-lactam_class-A"/>
</dbReference>
<dbReference type="InterPro" id="IPR012338">
    <property type="entry name" value="Beta-lactam/transpept-like"/>
</dbReference>
<proteinExistence type="inferred from homology"/>
<dbReference type="Pfam" id="PF13354">
    <property type="entry name" value="Beta-lactamase2"/>
    <property type="match status" value="1"/>
</dbReference>
<dbReference type="GO" id="GO:0008800">
    <property type="term" value="F:beta-lactamase activity"/>
    <property type="evidence" value="ECO:0007669"/>
    <property type="project" value="UniProtKB-EC"/>
</dbReference>
<organism evidence="5 6">
    <name type="scientific">Dyadobacter helix</name>
    <dbReference type="NCBI Taxonomy" id="2822344"/>
    <lineage>
        <taxon>Bacteria</taxon>
        <taxon>Pseudomonadati</taxon>
        <taxon>Bacteroidota</taxon>
        <taxon>Cytophagia</taxon>
        <taxon>Cytophagales</taxon>
        <taxon>Spirosomataceae</taxon>
        <taxon>Dyadobacter</taxon>
    </lineage>
</organism>
<evidence type="ECO:0000256" key="3">
    <source>
        <dbReference type="ARBA" id="ARBA00012865"/>
    </source>
</evidence>
<feature type="domain" description="Beta-lactamase class A catalytic" evidence="4">
    <location>
        <begin position="39"/>
        <end position="264"/>
    </location>
</feature>
<comment type="caution">
    <text evidence="5">The sequence shown here is derived from an EMBL/GenBank/DDBJ whole genome shotgun (WGS) entry which is preliminary data.</text>
</comment>
<evidence type="ECO:0000313" key="5">
    <source>
        <dbReference type="EMBL" id="CAG5004617.1"/>
    </source>
</evidence>
<dbReference type="GO" id="GO:0030655">
    <property type="term" value="P:beta-lactam antibiotic catabolic process"/>
    <property type="evidence" value="ECO:0007669"/>
    <property type="project" value="InterPro"/>
</dbReference>
<dbReference type="Gene3D" id="3.40.710.10">
    <property type="entry name" value="DD-peptidase/beta-lactamase superfamily"/>
    <property type="match status" value="1"/>
</dbReference>
<comment type="catalytic activity">
    <reaction evidence="1">
        <text>a beta-lactam + H2O = a substituted beta-amino acid</text>
        <dbReference type="Rhea" id="RHEA:20401"/>
        <dbReference type="ChEBI" id="CHEBI:15377"/>
        <dbReference type="ChEBI" id="CHEBI:35627"/>
        <dbReference type="ChEBI" id="CHEBI:140347"/>
        <dbReference type="EC" id="3.5.2.6"/>
    </reaction>
</comment>
<accession>A0A916JDX7</accession>
<dbReference type="PANTHER" id="PTHR35333">
    <property type="entry name" value="BETA-LACTAMASE"/>
    <property type="match status" value="1"/>
</dbReference>
<reference evidence="5" key="1">
    <citation type="submission" date="2021-04" db="EMBL/GenBank/DDBJ databases">
        <authorList>
            <person name="Rodrigo-Torres L."/>
            <person name="Arahal R. D."/>
            <person name="Lucena T."/>
        </authorList>
    </citation>
    <scope>NUCLEOTIDE SEQUENCE</scope>
    <source>
        <strain evidence="5">CECT 9275</strain>
    </source>
</reference>
<dbReference type="InterPro" id="IPR045155">
    <property type="entry name" value="Beta-lactam_cat"/>
</dbReference>
<evidence type="ECO:0000256" key="2">
    <source>
        <dbReference type="ARBA" id="ARBA00009009"/>
    </source>
</evidence>
<protein>
    <recommendedName>
        <fullName evidence="3">beta-lactamase</fullName>
        <ecNumber evidence="3">3.5.2.6</ecNumber>
    </recommendedName>
</protein>
<dbReference type="EMBL" id="CAJRAF010000002">
    <property type="protein sequence ID" value="CAG5004617.1"/>
    <property type="molecule type" value="Genomic_DNA"/>
</dbReference>
<evidence type="ECO:0000313" key="6">
    <source>
        <dbReference type="Proteomes" id="UP000680038"/>
    </source>
</evidence>
<dbReference type="AlphaFoldDB" id="A0A916JDX7"/>
<dbReference type="NCBIfam" id="NF033103">
    <property type="entry name" value="bla_class_A"/>
    <property type="match status" value="1"/>
</dbReference>
<dbReference type="PANTHER" id="PTHR35333:SF3">
    <property type="entry name" value="BETA-LACTAMASE-TYPE TRANSPEPTIDASE FOLD CONTAINING PROTEIN"/>
    <property type="match status" value="1"/>
</dbReference>
<evidence type="ECO:0000259" key="4">
    <source>
        <dbReference type="Pfam" id="PF13354"/>
    </source>
</evidence>
<keyword evidence="6" id="KW-1185">Reference proteome</keyword>
<dbReference type="EC" id="3.5.2.6" evidence="3"/>
<dbReference type="PRINTS" id="PR00118">
    <property type="entry name" value="BLACTAMASEA"/>
</dbReference>
<dbReference type="Proteomes" id="UP000680038">
    <property type="component" value="Unassembled WGS sequence"/>
</dbReference>
<keyword evidence="5" id="KW-0378">Hydrolase</keyword>
<dbReference type="SUPFAM" id="SSF56601">
    <property type="entry name" value="beta-lactamase/transpeptidase-like"/>
    <property type="match status" value="1"/>
</dbReference>
<sequence length="292" mass="32433">MGYVLLAMMIVAGTCSYAQKDKLKAEIETAIKGADGEVGIGIMDLSTKETLLFGRDHKFPMQSIFKFPLAMAVLDQVDKGKLQLDQKIRITKQDLLPNTWSPLRVKYPEGNADVTIAELLGYTVSQSDNNGCDILFRLVGGTRVVDSYIKKLGVKGIAIVATEEEMARHWDVQYTNYCYPAAMLRLLEIFHEAKKLSRTSTEFLWKRMVETSTGPGRIKGLLPKDAIVGHKTGTSGTNEGLLAATNDVGIMQLPNGKNIAVVIYISDTRMDEKNRDLVTAKVSRLVWDHYSK</sequence>
<comment type="similarity">
    <text evidence="2">Belongs to the class-A beta-lactamase family.</text>
</comment>